<dbReference type="InterPro" id="IPR036291">
    <property type="entry name" value="NAD(P)-bd_dom_sf"/>
</dbReference>
<evidence type="ECO:0000256" key="1">
    <source>
        <dbReference type="ARBA" id="ARBA00004781"/>
    </source>
</evidence>
<evidence type="ECO:0000259" key="7">
    <source>
        <dbReference type="Pfam" id="PF04321"/>
    </source>
</evidence>
<protein>
    <recommendedName>
        <fullName evidence="4 6">dTDP-4-dehydrorhamnose reductase</fullName>
        <ecNumber evidence="3 6">1.1.1.133</ecNumber>
    </recommendedName>
</protein>
<comment type="catalytic activity">
    <reaction evidence="5 6">
        <text>dTDP-beta-L-rhamnose + NADP(+) = dTDP-4-dehydro-beta-L-rhamnose + NADPH + H(+)</text>
        <dbReference type="Rhea" id="RHEA:21796"/>
        <dbReference type="ChEBI" id="CHEBI:15378"/>
        <dbReference type="ChEBI" id="CHEBI:57510"/>
        <dbReference type="ChEBI" id="CHEBI:57783"/>
        <dbReference type="ChEBI" id="CHEBI:58349"/>
        <dbReference type="ChEBI" id="CHEBI:62830"/>
        <dbReference type="EC" id="1.1.1.133"/>
    </reaction>
</comment>
<dbReference type="InterPro" id="IPR005913">
    <property type="entry name" value="dTDP_dehydrorham_reduct"/>
</dbReference>
<sequence>MKVLLLGANGQLGHDLTAAHAAAPDRISGGIELIPLGRDKLDVSAPAGIAETLAAVEFDALVNCTSYHKTDEVEDAGSRAMAVNAHAPQQMAKLCADRGARFIHISTDYVFGGDRERTTPLPEDAPTAPVNVYGASKAFGETLASLAGEPTILRVASLYGVAGASGKGGNFVETMIRFGRERGALKVVDDQRMSPTATADIAAVILRMLREGVEPGLWHVAGGGEATWFEFACEIVRQAGIEAEMTPCTSAEFPTRALRPGYSVLDTSKLASAFAPMPDWRESLARYLKAKGHV</sequence>
<gene>
    <name evidence="8" type="ORF">SAMN05216258_104257</name>
</gene>
<evidence type="ECO:0000256" key="4">
    <source>
        <dbReference type="ARBA" id="ARBA00017099"/>
    </source>
</evidence>
<dbReference type="CDD" id="cd05254">
    <property type="entry name" value="dTDP_HR_like_SDR_e"/>
    <property type="match status" value="1"/>
</dbReference>
<proteinExistence type="inferred from homology"/>
<dbReference type="EC" id="1.1.1.133" evidence="3 6"/>
<accession>A0A1I3FFS5</accession>
<evidence type="ECO:0000313" key="8">
    <source>
        <dbReference type="EMBL" id="SFI10046.1"/>
    </source>
</evidence>
<dbReference type="OrthoDB" id="9803892at2"/>
<dbReference type="PANTHER" id="PTHR10491">
    <property type="entry name" value="DTDP-4-DEHYDRORHAMNOSE REDUCTASE"/>
    <property type="match status" value="1"/>
</dbReference>
<dbReference type="RefSeq" id="WP_092859548.1">
    <property type="nucleotide sequence ID" value="NZ_FOQH01000004.1"/>
</dbReference>
<evidence type="ECO:0000256" key="2">
    <source>
        <dbReference type="ARBA" id="ARBA00010944"/>
    </source>
</evidence>
<name>A0A1I3FFS5_9RHOB</name>
<dbReference type="Gene3D" id="3.40.50.720">
    <property type="entry name" value="NAD(P)-binding Rossmann-like Domain"/>
    <property type="match status" value="1"/>
</dbReference>
<keyword evidence="6" id="KW-0521">NADP</keyword>
<feature type="domain" description="RmlD-like substrate binding" evidence="7">
    <location>
        <begin position="1"/>
        <end position="290"/>
    </location>
</feature>
<dbReference type="EMBL" id="FOQH01000004">
    <property type="protein sequence ID" value="SFI10046.1"/>
    <property type="molecule type" value="Genomic_DNA"/>
</dbReference>
<evidence type="ECO:0000313" key="9">
    <source>
        <dbReference type="Proteomes" id="UP000199377"/>
    </source>
</evidence>
<comment type="function">
    <text evidence="6">Catalyzes the reduction of dTDP-6-deoxy-L-lyxo-4-hexulose to yield dTDP-L-rhamnose.</text>
</comment>
<dbReference type="Pfam" id="PF04321">
    <property type="entry name" value="RmlD_sub_bind"/>
    <property type="match status" value="1"/>
</dbReference>
<dbReference type="Gene3D" id="3.90.25.10">
    <property type="entry name" value="UDP-galactose 4-epimerase, domain 1"/>
    <property type="match status" value="1"/>
</dbReference>
<evidence type="ECO:0000256" key="6">
    <source>
        <dbReference type="RuleBase" id="RU364082"/>
    </source>
</evidence>
<comment type="similarity">
    <text evidence="2 6">Belongs to the dTDP-4-dehydrorhamnose reductase family.</text>
</comment>
<dbReference type="GO" id="GO:0008831">
    <property type="term" value="F:dTDP-4-dehydrorhamnose reductase activity"/>
    <property type="evidence" value="ECO:0007669"/>
    <property type="project" value="UniProtKB-EC"/>
</dbReference>
<dbReference type="Proteomes" id="UP000199377">
    <property type="component" value="Unassembled WGS sequence"/>
</dbReference>
<dbReference type="NCBIfam" id="TIGR01214">
    <property type="entry name" value="rmlD"/>
    <property type="match status" value="1"/>
</dbReference>
<evidence type="ECO:0000256" key="3">
    <source>
        <dbReference type="ARBA" id="ARBA00012929"/>
    </source>
</evidence>
<dbReference type="GO" id="GO:0019305">
    <property type="term" value="P:dTDP-rhamnose biosynthetic process"/>
    <property type="evidence" value="ECO:0007669"/>
    <property type="project" value="UniProtKB-UniPathway"/>
</dbReference>
<dbReference type="AlphaFoldDB" id="A0A1I3FFS5"/>
<dbReference type="PANTHER" id="PTHR10491:SF4">
    <property type="entry name" value="METHIONINE ADENOSYLTRANSFERASE 2 SUBUNIT BETA"/>
    <property type="match status" value="1"/>
</dbReference>
<dbReference type="SUPFAM" id="SSF51735">
    <property type="entry name" value="NAD(P)-binding Rossmann-fold domains"/>
    <property type="match status" value="1"/>
</dbReference>
<keyword evidence="9" id="KW-1185">Reference proteome</keyword>
<reference evidence="8 9" key="1">
    <citation type="submission" date="2016-10" db="EMBL/GenBank/DDBJ databases">
        <authorList>
            <person name="de Groot N.N."/>
        </authorList>
    </citation>
    <scope>NUCLEOTIDE SEQUENCE [LARGE SCALE GENOMIC DNA]</scope>
    <source>
        <strain evidence="8 9">CGMCC 1.11030</strain>
    </source>
</reference>
<dbReference type="InterPro" id="IPR029903">
    <property type="entry name" value="RmlD-like-bd"/>
</dbReference>
<keyword evidence="6" id="KW-0560">Oxidoreductase</keyword>
<dbReference type="UniPathway" id="UPA00124"/>
<dbReference type="STRING" id="1114924.SAMN05216258_104257"/>
<organism evidence="8 9">
    <name type="scientific">Albimonas pacifica</name>
    <dbReference type="NCBI Taxonomy" id="1114924"/>
    <lineage>
        <taxon>Bacteria</taxon>
        <taxon>Pseudomonadati</taxon>
        <taxon>Pseudomonadota</taxon>
        <taxon>Alphaproteobacteria</taxon>
        <taxon>Rhodobacterales</taxon>
        <taxon>Paracoccaceae</taxon>
        <taxon>Albimonas</taxon>
    </lineage>
</organism>
<comment type="cofactor">
    <cofactor evidence="6">
        <name>Mg(2+)</name>
        <dbReference type="ChEBI" id="CHEBI:18420"/>
    </cofactor>
    <text evidence="6">Binds 1 Mg(2+) ion per monomer.</text>
</comment>
<evidence type="ECO:0000256" key="5">
    <source>
        <dbReference type="ARBA" id="ARBA00048200"/>
    </source>
</evidence>
<comment type="pathway">
    <text evidence="1 6">Carbohydrate biosynthesis; dTDP-L-rhamnose biosynthesis.</text>
</comment>